<name>A0A2X4TY77_9NOCA</name>
<feature type="compositionally biased region" description="Polar residues" evidence="1">
    <location>
        <begin position="215"/>
        <end position="228"/>
    </location>
</feature>
<feature type="compositionally biased region" description="Polar residues" evidence="1">
    <location>
        <begin position="106"/>
        <end position="119"/>
    </location>
</feature>
<dbReference type="GO" id="GO:0030077">
    <property type="term" value="C:plasma membrane light-harvesting complex"/>
    <property type="evidence" value="ECO:0007669"/>
    <property type="project" value="InterPro"/>
</dbReference>
<dbReference type="AlphaFoldDB" id="A0A2X4TY77"/>
<accession>A0A2X4TY77</accession>
<evidence type="ECO:0000259" key="2">
    <source>
        <dbReference type="Pfam" id="PF05239"/>
    </source>
</evidence>
<dbReference type="InterPro" id="IPR014747">
    <property type="entry name" value="Bac_photo_RC_H_C"/>
</dbReference>
<dbReference type="SUPFAM" id="SSF50346">
    <property type="entry name" value="PRC-barrel domain"/>
    <property type="match status" value="1"/>
</dbReference>
<feature type="compositionally biased region" description="Polar residues" evidence="1">
    <location>
        <begin position="166"/>
        <end position="179"/>
    </location>
</feature>
<dbReference type="Pfam" id="PF05239">
    <property type="entry name" value="PRC"/>
    <property type="match status" value="1"/>
</dbReference>
<feature type="compositionally biased region" description="Basic and acidic residues" evidence="1">
    <location>
        <begin position="154"/>
        <end position="165"/>
    </location>
</feature>
<proteinExistence type="predicted"/>
<feature type="compositionally biased region" description="Acidic residues" evidence="1">
    <location>
        <begin position="305"/>
        <end position="316"/>
    </location>
</feature>
<evidence type="ECO:0000313" key="4">
    <source>
        <dbReference type="Proteomes" id="UP000249091"/>
    </source>
</evidence>
<organism evidence="3 4">
    <name type="scientific">Rhodococcus coprophilus</name>
    <dbReference type="NCBI Taxonomy" id="38310"/>
    <lineage>
        <taxon>Bacteria</taxon>
        <taxon>Bacillati</taxon>
        <taxon>Actinomycetota</taxon>
        <taxon>Actinomycetes</taxon>
        <taxon>Mycobacteriales</taxon>
        <taxon>Nocardiaceae</taxon>
        <taxon>Rhodococcus</taxon>
    </lineage>
</organism>
<dbReference type="STRING" id="1219011.GCA_001895045_03227"/>
<evidence type="ECO:0000256" key="1">
    <source>
        <dbReference type="SAM" id="MobiDB-lite"/>
    </source>
</evidence>
<reference evidence="3 4" key="1">
    <citation type="submission" date="2018-06" db="EMBL/GenBank/DDBJ databases">
        <authorList>
            <consortium name="Pathogen Informatics"/>
            <person name="Doyle S."/>
        </authorList>
    </citation>
    <scope>NUCLEOTIDE SEQUENCE [LARGE SCALE GENOMIC DNA]</scope>
    <source>
        <strain evidence="3 4">NCTC10994</strain>
    </source>
</reference>
<feature type="compositionally biased region" description="Low complexity" evidence="1">
    <location>
        <begin position="229"/>
        <end position="242"/>
    </location>
</feature>
<keyword evidence="4" id="KW-1185">Reference proteome</keyword>
<sequence>MITHNELDTLARATAYGPDGTKLGKVGEVYLDNRSGEPGWITVVTGLFGTRRHFVPVDEATLDRTGVHVPFDKDTVTGAPNVEENGELTPLEEDELYRYYSRSHGNDSTSADANRTNRSADAGRTGDTSRFGDTDRSGTLPPDAAREGIAGDYRPSHDTQRDDSLQHSVPGNTATTPSGTARGMSESGEHTAGAPSQGTSGIGSAGHSHNPAPGTLSTPTSGTHSAPDTHSTSGTHSTHGTHAAPDARTTPDVHAGHTSTDSRVTGTPDTPSTTDHGPGQESKSHGSGGEPRKPRLVKRVVTTEYYEETPDDSTQS</sequence>
<gene>
    <name evidence="3" type="ORF">NCTC10994_02134</name>
</gene>
<dbReference type="KEGG" id="rcr:NCTC10994_02134"/>
<dbReference type="InterPro" id="IPR011033">
    <property type="entry name" value="PRC_barrel-like_sf"/>
</dbReference>
<dbReference type="GO" id="GO:0019684">
    <property type="term" value="P:photosynthesis, light reaction"/>
    <property type="evidence" value="ECO:0007669"/>
    <property type="project" value="InterPro"/>
</dbReference>
<dbReference type="Proteomes" id="UP000249091">
    <property type="component" value="Chromosome 1"/>
</dbReference>
<dbReference type="Gene3D" id="3.90.50.10">
    <property type="entry name" value="Photosynthetic Reaction Center, subunit H, domain 2"/>
    <property type="match status" value="1"/>
</dbReference>
<protein>
    <submittedName>
        <fullName evidence="3">Uncharacterized protein conserved in bacteria</fullName>
    </submittedName>
</protein>
<dbReference type="EMBL" id="LS483468">
    <property type="protein sequence ID" value="SQI32397.1"/>
    <property type="molecule type" value="Genomic_DNA"/>
</dbReference>
<feature type="compositionally biased region" description="Polar residues" evidence="1">
    <location>
        <begin position="257"/>
        <end position="275"/>
    </location>
</feature>
<dbReference type="RefSeq" id="WP_111731677.1">
    <property type="nucleotide sequence ID" value="NZ_JAFBBL010000001.1"/>
</dbReference>
<dbReference type="InterPro" id="IPR027275">
    <property type="entry name" value="PRC-brl_dom"/>
</dbReference>
<feature type="region of interest" description="Disordered" evidence="1">
    <location>
        <begin position="102"/>
        <end position="316"/>
    </location>
</feature>
<feature type="domain" description="PRC-barrel" evidence="2">
    <location>
        <begin position="12"/>
        <end position="75"/>
    </location>
</feature>
<evidence type="ECO:0000313" key="3">
    <source>
        <dbReference type="EMBL" id="SQI32397.1"/>
    </source>
</evidence>